<dbReference type="PANTHER" id="PTHR30006:SF2">
    <property type="entry name" value="ABC TRANSPORTER SUBSTRATE-BINDING PROTEIN"/>
    <property type="match status" value="1"/>
</dbReference>
<reference evidence="2 3" key="1">
    <citation type="submission" date="2023-02" db="EMBL/GenBank/DDBJ databases">
        <title>Mannheimia cairiniae sp. nov., a novel species of Mannheimia obtained from moscovy ducks (Cairina moschata) and reclassification of Mannheimia ovis as heterotypic synonym of Mannheimia pernigra.</title>
        <authorList>
            <person name="Christensen H."/>
        </authorList>
    </citation>
    <scope>NUCLEOTIDE SEQUENCE [LARGE SCALE GENOMIC DNA]</scope>
    <source>
        <strain evidence="2 3">AT1</strain>
    </source>
</reference>
<gene>
    <name evidence="2" type="ORF">PTQ27_07220</name>
</gene>
<keyword evidence="3" id="KW-1185">Reference proteome</keyword>
<evidence type="ECO:0000313" key="3">
    <source>
        <dbReference type="Proteomes" id="UP001221909"/>
    </source>
</evidence>
<protein>
    <submittedName>
        <fullName evidence="2">ABC transporter substrate-binding protein</fullName>
    </submittedName>
</protein>
<dbReference type="RefSeq" id="WP_273749180.1">
    <property type="nucleotide sequence ID" value="NZ_JAQSJE010000007.1"/>
</dbReference>
<name>A0ABT5MQ04_9PAST</name>
<dbReference type="PANTHER" id="PTHR30006">
    <property type="entry name" value="THIAMINE-BINDING PERIPLASMIC PROTEIN-RELATED"/>
    <property type="match status" value="1"/>
</dbReference>
<sequence>MQKTSISYIKHYALSLVIAGGFSFSSLPVLSSEGRLTVYCSVQNSTCEKVTKAFSEKYNIDTKYVRQSTGTILGKIKAEKSNPQADVWYGGTIEPHIQAAGENLLEKYRSPKQNEIQPQFEKLTNQWGDYTSIIYSMALAIGVNTTKLEQLKIDAPQCLADLIKPEYKNLIQYPDPRVSGTGYNFISTLIQLWGEEQAFEYLKKLHQNVFQYTKSGLATSHLATGEVAVDVSFIHSYAREKEKGAPVKTILACEGNGYTLGSVSIIKGARNLDAAKLFVNYALSAEAQEIHWQEADSYQFPTNINARSAPQVAEFHNIKYIDFDFNRFGSNTESQRLIKKWSDTIKN</sequence>
<comment type="caution">
    <text evidence="2">The sequence shown here is derived from an EMBL/GenBank/DDBJ whole genome shotgun (WGS) entry which is preliminary data.</text>
</comment>
<dbReference type="CDD" id="cd13544">
    <property type="entry name" value="PBP2_Fbp_like_1"/>
    <property type="match status" value="1"/>
</dbReference>
<dbReference type="Proteomes" id="UP001221909">
    <property type="component" value="Unassembled WGS sequence"/>
</dbReference>
<dbReference type="EMBL" id="JAQSJE010000007">
    <property type="protein sequence ID" value="MDD0824250.1"/>
    <property type="molecule type" value="Genomic_DNA"/>
</dbReference>
<organism evidence="2 3">
    <name type="scientific">Mannheimia cairinae</name>
    <dbReference type="NCBI Taxonomy" id="3025936"/>
    <lineage>
        <taxon>Bacteria</taxon>
        <taxon>Pseudomonadati</taxon>
        <taxon>Pseudomonadota</taxon>
        <taxon>Gammaproteobacteria</taxon>
        <taxon>Pasteurellales</taxon>
        <taxon>Pasteurellaceae</taxon>
        <taxon>Mannheimia</taxon>
    </lineage>
</organism>
<dbReference type="PIRSF" id="PIRSF002825">
    <property type="entry name" value="CfbpA"/>
    <property type="match status" value="1"/>
</dbReference>
<dbReference type="Gene3D" id="3.40.190.10">
    <property type="entry name" value="Periplasmic binding protein-like II"/>
    <property type="match status" value="2"/>
</dbReference>
<dbReference type="InterPro" id="IPR026045">
    <property type="entry name" value="Ferric-bd"/>
</dbReference>
<evidence type="ECO:0000313" key="2">
    <source>
        <dbReference type="EMBL" id="MDD0824250.1"/>
    </source>
</evidence>
<dbReference type="SUPFAM" id="SSF53850">
    <property type="entry name" value="Periplasmic binding protein-like II"/>
    <property type="match status" value="1"/>
</dbReference>
<accession>A0ABT5MQ04</accession>
<evidence type="ECO:0000256" key="1">
    <source>
        <dbReference type="ARBA" id="ARBA00022729"/>
    </source>
</evidence>
<dbReference type="Pfam" id="PF13343">
    <property type="entry name" value="SBP_bac_6"/>
    <property type="match status" value="1"/>
</dbReference>
<keyword evidence="1" id="KW-0732">Signal</keyword>
<proteinExistence type="predicted"/>